<dbReference type="InterPro" id="IPR004827">
    <property type="entry name" value="bZIP"/>
</dbReference>
<accession>A0A9P5H1H5</accession>
<dbReference type="AlphaFoldDB" id="A0A9P5H1H5"/>
<dbReference type="OrthoDB" id="2593073at2759"/>
<keyword evidence="5" id="KW-0238">DNA-binding</keyword>
<keyword evidence="4" id="KW-0805">Transcription regulation</keyword>
<dbReference type="PANTHER" id="PTHR40621">
    <property type="entry name" value="TRANSCRIPTION FACTOR KAPC-RELATED"/>
    <property type="match status" value="1"/>
</dbReference>
<comment type="caution">
    <text evidence="11">The sequence shown here is derived from an EMBL/GenBank/DDBJ whole genome shotgun (WGS) entry which is preliminary data.</text>
</comment>
<feature type="compositionally biased region" description="Basic and acidic residues" evidence="9">
    <location>
        <begin position="168"/>
        <end position="180"/>
    </location>
</feature>
<evidence type="ECO:0000256" key="6">
    <source>
        <dbReference type="ARBA" id="ARBA00023163"/>
    </source>
</evidence>
<feature type="compositionally biased region" description="Pro residues" evidence="9">
    <location>
        <begin position="305"/>
        <end position="336"/>
    </location>
</feature>
<comment type="subcellular location">
    <subcellularLocation>
        <location evidence="2">Nucleus</location>
    </subcellularLocation>
</comment>
<dbReference type="SUPFAM" id="SSF57959">
    <property type="entry name" value="Leucine zipper domain"/>
    <property type="match status" value="1"/>
</dbReference>
<evidence type="ECO:0000256" key="7">
    <source>
        <dbReference type="ARBA" id="ARBA00023242"/>
    </source>
</evidence>
<dbReference type="EMBL" id="JAANBB010000271">
    <property type="protein sequence ID" value="KAF7545079.1"/>
    <property type="molecule type" value="Genomic_DNA"/>
</dbReference>
<evidence type="ECO:0000256" key="4">
    <source>
        <dbReference type="ARBA" id="ARBA00023015"/>
    </source>
</evidence>
<feature type="region of interest" description="Disordered" evidence="9">
    <location>
        <begin position="302"/>
        <end position="342"/>
    </location>
</feature>
<evidence type="ECO:0000313" key="11">
    <source>
        <dbReference type="EMBL" id="KAF7545079.1"/>
    </source>
</evidence>
<evidence type="ECO:0000256" key="5">
    <source>
        <dbReference type="ARBA" id="ARBA00023125"/>
    </source>
</evidence>
<name>A0A9P5H1H5_9HYPO</name>
<dbReference type="Pfam" id="PF00170">
    <property type="entry name" value="bZIP_1"/>
    <property type="match status" value="1"/>
</dbReference>
<comment type="function">
    <text evidence="1">Putative transcription factor.</text>
</comment>
<feature type="domain" description="BZIP" evidence="10">
    <location>
        <begin position="240"/>
        <end position="255"/>
    </location>
</feature>
<proteinExistence type="inferred from homology"/>
<evidence type="ECO:0000256" key="3">
    <source>
        <dbReference type="ARBA" id="ARBA00007163"/>
    </source>
</evidence>
<dbReference type="Gene3D" id="1.20.5.170">
    <property type="match status" value="1"/>
</dbReference>
<dbReference type="Proteomes" id="UP000722485">
    <property type="component" value="Unassembled WGS sequence"/>
</dbReference>
<comment type="similarity">
    <text evidence="3">Belongs to the bZIP family.</text>
</comment>
<feature type="compositionally biased region" description="Low complexity" evidence="9">
    <location>
        <begin position="196"/>
        <end position="212"/>
    </location>
</feature>
<dbReference type="GO" id="GO:0000976">
    <property type="term" value="F:transcription cis-regulatory region binding"/>
    <property type="evidence" value="ECO:0007669"/>
    <property type="project" value="InterPro"/>
</dbReference>
<evidence type="ECO:0000256" key="2">
    <source>
        <dbReference type="ARBA" id="ARBA00004123"/>
    </source>
</evidence>
<feature type="region of interest" description="Disordered" evidence="9">
    <location>
        <begin position="120"/>
        <end position="149"/>
    </location>
</feature>
<dbReference type="GO" id="GO:0090575">
    <property type="term" value="C:RNA polymerase II transcription regulator complex"/>
    <property type="evidence" value="ECO:0007669"/>
    <property type="project" value="TreeGrafter"/>
</dbReference>
<keyword evidence="7" id="KW-0539">Nucleus</keyword>
<dbReference type="InterPro" id="IPR050936">
    <property type="entry name" value="AP-1-like"/>
</dbReference>
<evidence type="ECO:0000256" key="9">
    <source>
        <dbReference type="SAM" id="MobiDB-lite"/>
    </source>
</evidence>
<keyword evidence="6" id="KW-0804">Transcription</keyword>
<organism evidence="11 12">
    <name type="scientific">Cylindrodendrum hubeiense</name>
    <dbReference type="NCBI Taxonomy" id="595255"/>
    <lineage>
        <taxon>Eukaryota</taxon>
        <taxon>Fungi</taxon>
        <taxon>Dikarya</taxon>
        <taxon>Ascomycota</taxon>
        <taxon>Pezizomycotina</taxon>
        <taxon>Sordariomycetes</taxon>
        <taxon>Hypocreomycetidae</taxon>
        <taxon>Hypocreales</taxon>
        <taxon>Nectriaceae</taxon>
        <taxon>Cylindrodendrum</taxon>
    </lineage>
</organism>
<sequence>MQTSSANGASTQGQSINPPLVFIFVAGCPPESPITTPPEIRLELPISSSYTYPQTSSLRRFVASLAPVPSTFTFTSSLSRTSAHVYARAASPFPYLPTALTILAAEQHLRAQLELLKNHDVTSPSSATPLTRDPRNAPLQPAPARPLNGYDSLTAAAQDITRALTTKSEAEAHIHPDLRARPNHAPTANMMPIAPPSGHSPGASAGPSAAPIAPAPPLSMQPDDGSNDGRKAKRELSQSKRAAQNRAAQRAFRQRKEGYIKKLEQQVRDYIDMEQSFKSMQSENYALREYVIHLQSRLLDVQGEFPPPPPNVNLSQPPPTTPGPPANVPEPAPSNPAGPLEAVAQAVAGLAAQEQMVVDRQQYPSPQFKPDDVTEDTRTADEINRQLQQPEDVHGQASAV</sequence>
<protein>
    <recommendedName>
        <fullName evidence="8">Putative transcription factor kapC</fullName>
    </recommendedName>
</protein>
<feature type="compositionally biased region" description="Basic and acidic residues" evidence="9">
    <location>
        <begin position="227"/>
        <end position="238"/>
    </location>
</feature>
<feature type="region of interest" description="Disordered" evidence="9">
    <location>
        <begin position="167"/>
        <end position="253"/>
    </location>
</feature>
<dbReference type="SMART" id="SM00338">
    <property type="entry name" value="BRLZ"/>
    <property type="match status" value="1"/>
</dbReference>
<feature type="region of interest" description="Disordered" evidence="9">
    <location>
        <begin position="355"/>
        <end position="400"/>
    </location>
</feature>
<evidence type="ECO:0000256" key="8">
    <source>
        <dbReference type="ARBA" id="ARBA00044067"/>
    </source>
</evidence>
<dbReference type="PROSITE" id="PS00036">
    <property type="entry name" value="BZIP_BASIC"/>
    <property type="match status" value="1"/>
</dbReference>
<dbReference type="PANTHER" id="PTHR40621:SF11">
    <property type="entry name" value="TRANSCRIPTION FACTOR KAPC-RELATED"/>
    <property type="match status" value="1"/>
</dbReference>
<dbReference type="GO" id="GO:0001228">
    <property type="term" value="F:DNA-binding transcription activator activity, RNA polymerase II-specific"/>
    <property type="evidence" value="ECO:0007669"/>
    <property type="project" value="TreeGrafter"/>
</dbReference>
<gene>
    <name evidence="11" type="ORF">G7Z17_g9460</name>
</gene>
<dbReference type="InterPro" id="IPR046347">
    <property type="entry name" value="bZIP_sf"/>
</dbReference>
<evidence type="ECO:0000259" key="10">
    <source>
        <dbReference type="PROSITE" id="PS00036"/>
    </source>
</evidence>
<feature type="compositionally biased region" description="Low complexity" evidence="9">
    <location>
        <begin position="241"/>
        <end position="251"/>
    </location>
</feature>
<evidence type="ECO:0000313" key="12">
    <source>
        <dbReference type="Proteomes" id="UP000722485"/>
    </source>
</evidence>
<feature type="compositionally biased region" description="Basic and acidic residues" evidence="9">
    <location>
        <begin position="369"/>
        <end position="384"/>
    </location>
</feature>
<reference evidence="11" key="1">
    <citation type="submission" date="2020-03" db="EMBL/GenBank/DDBJ databases">
        <title>Draft Genome Sequence of Cylindrodendrum hubeiense.</title>
        <authorList>
            <person name="Buettner E."/>
            <person name="Kellner H."/>
        </authorList>
    </citation>
    <scope>NUCLEOTIDE SEQUENCE</scope>
    <source>
        <strain evidence="11">IHI 201604</strain>
    </source>
</reference>
<evidence type="ECO:0000256" key="1">
    <source>
        <dbReference type="ARBA" id="ARBA00004049"/>
    </source>
</evidence>
<keyword evidence="12" id="KW-1185">Reference proteome</keyword>